<accession>A0ABN1UHS9</accession>
<dbReference type="InterPro" id="IPR014747">
    <property type="entry name" value="Bac_photo_RC_H_C"/>
</dbReference>
<feature type="domain" description="PRC-barrel" evidence="2">
    <location>
        <begin position="11"/>
        <end position="70"/>
    </location>
</feature>
<evidence type="ECO:0000313" key="4">
    <source>
        <dbReference type="EMBL" id="GAA1148948.1"/>
    </source>
</evidence>
<gene>
    <name evidence="4" type="ORF">GCM10009654_00130</name>
</gene>
<dbReference type="InterPro" id="IPR052967">
    <property type="entry name" value="Stress_Response_Assoc"/>
</dbReference>
<reference evidence="4 5" key="1">
    <citation type="journal article" date="2019" name="Int. J. Syst. Evol. Microbiol.">
        <title>The Global Catalogue of Microorganisms (GCM) 10K type strain sequencing project: providing services to taxonomists for standard genome sequencing and annotation.</title>
        <authorList>
            <consortium name="The Broad Institute Genomics Platform"/>
            <consortium name="The Broad Institute Genome Sequencing Center for Infectious Disease"/>
            <person name="Wu L."/>
            <person name="Ma J."/>
        </authorList>
    </citation>
    <scope>NUCLEOTIDE SEQUENCE [LARGE SCALE GENOMIC DNA]</scope>
    <source>
        <strain evidence="4 5">JCM 12696</strain>
    </source>
</reference>
<keyword evidence="5" id="KW-1185">Reference proteome</keyword>
<name>A0ABN1UHS9_9ACTN</name>
<proteinExistence type="predicted"/>
<dbReference type="EMBL" id="BAAAKV010000001">
    <property type="protein sequence ID" value="GAA1148948.1"/>
    <property type="molecule type" value="Genomic_DNA"/>
</dbReference>
<dbReference type="Proteomes" id="UP001501371">
    <property type="component" value="Unassembled WGS sequence"/>
</dbReference>
<dbReference type="RefSeq" id="WP_344268189.1">
    <property type="nucleotide sequence ID" value="NZ_BAAAKV010000001.1"/>
</dbReference>
<feature type="compositionally biased region" description="Basic and acidic residues" evidence="1">
    <location>
        <begin position="289"/>
        <end position="318"/>
    </location>
</feature>
<comment type="caution">
    <text evidence="4">The sequence shown here is derived from an EMBL/GenBank/DDBJ whole genome shotgun (WGS) entry which is preliminary data.</text>
</comment>
<evidence type="ECO:0000313" key="5">
    <source>
        <dbReference type="Proteomes" id="UP001501371"/>
    </source>
</evidence>
<organism evidence="4 5">
    <name type="scientific">Streptomyces hebeiensis</name>
    <dbReference type="NCBI Taxonomy" id="229486"/>
    <lineage>
        <taxon>Bacteria</taxon>
        <taxon>Bacillati</taxon>
        <taxon>Actinomycetota</taxon>
        <taxon>Actinomycetes</taxon>
        <taxon>Kitasatosporales</taxon>
        <taxon>Streptomycetaceae</taxon>
        <taxon>Streptomyces</taxon>
    </lineage>
</organism>
<protein>
    <submittedName>
        <fullName evidence="4">PRC and DUF2382 domain-containing protein</fullName>
    </submittedName>
</protein>
<dbReference type="Pfam" id="PF05239">
    <property type="entry name" value="PRC"/>
    <property type="match status" value="1"/>
</dbReference>
<dbReference type="InterPro" id="IPR011033">
    <property type="entry name" value="PRC_barrel-like_sf"/>
</dbReference>
<evidence type="ECO:0000256" key="1">
    <source>
        <dbReference type="SAM" id="MobiDB-lite"/>
    </source>
</evidence>
<dbReference type="Gene3D" id="3.90.50.10">
    <property type="entry name" value="Photosynthetic Reaction Center, subunit H, domain 2"/>
    <property type="match status" value="1"/>
</dbReference>
<evidence type="ECO:0000259" key="3">
    <source>
        <dbReference type="Pfam" id="PF09557"/>
    </source>
</evidence>
<feature type="domain" description="DUF2382" evidence="3">
    <location>
        <begin position="202"/>
        <end position="310"/>
    </location>
</feature>
<dbReference type="PANTHER" id="PTHR38463:SF1">
    <property type="entry name" value="STRESS RESPONSE PROTEIN YSNF"/>
    <property type="match status" value="1"/>
</dbReference>
<dbReference type="PANTHER" id="PTHR38463">
    <property type="entry name" value="STRESS RESPONSE PROTEIN YSNF"/>
    <property type="match status" value="1"/>
</dbReference>
<dbReference type="InterPro" id="IPR027275">
    <property type="entry name" value="PRC-brl_dom"/>
</dbReference>
<feature type="compositionally biased region" description="Gly residues" evidence="1">
    <location>
        <begin position="321"/>
        <end position="340"/>
    </location>
</feature>
<feature type="region of interest" description="Disordered" evidence="1">
    <location>
        <begin position="133"/>
        <end position="154"/>
    </location>
</feature>
<sequence>MSAEGVFNNPSRLVGLGVYDRNGDKVGTVGQVYVGDRTGRPEWVTVKTGLFGMKESLVPLAGARRAGEDIHVPYARETVKEAPRLDADEHLDPGQETQLYEHYGLSVGGTGIGTAAATGPAAGAGMDIGAGTEEGAGTGARSGRAGTTAGTGAGAGMGTGMGAGLTDEPGAMAGGQGRAPAGAGMRGAMPDEGKALRGEELIRSEEQLRVGAEEHEVGHARLRKVVVTEHVTTSVPLSHEEVRVVHEAIAPEERGGYGRSRIGEAQTEVTLHAEEPVISKETVPVERVRMETEKVTEQKEVSAEVRKEEIQYDTDRTTGEPAGGTGGTRDTGGGRRGPGR</sequence>
<dbReference type="Pfam" id="PF09557">
    <property type="entry name" value="DUF2382"/>
    <property type="match status" value="1"/>
</dbReference>
<dbReference type="InterPro" id="IPR019060">
    <property type="entry name" value="DUF2382"/>
</dbReference>
<dbReference type="SUPFAM" id="SSF50346">
    <property type="entry name" value="PRC-barrel domain"/>
    <property type="match status" value="1"/>
</dbReference>
<evidence type="ECO:0000259" key="2">
    <source>
        <dbReference type="Pfam" id="PF05239"/>
    </source>
</evidence>
<feature type="region of interest" description="Disordered" evidence="1">
    <location>
        <begin position="289"/>
        <end position="340"/>
    </location>
</feature>